<gene>
    <name evidence="3" type="ORF">SHERM_06561</name>
</gene>
<protein>
    <recommendedName>
        <fullName evidence="2">Ty3 transposon capsid-like protein domain-containing protein</fullName>
    </recommendedName>
</protein>
<dbReference type="AlphaFoldDB" id="A0A9N7NPN6"/>
<dbReference type="GO" id="GO:0004190">
    <property type="term" value="F:aspartic-type endopeptidase activity"/>
    <property type="evidence" value="ECO:0007669"/>
    <property type="project" value="InterPro"/>
</dbReference>
<accession>A0A9N7NPN6</accession>
<dbReference type="CDD" id="cd00303">
    <property type="entry name" value="retropepsin_like"/>
    <property type="match status" value="1"/>
</dbReference>
<proteinExistence type="predicted"/>
<dbReference type="PROSITE" id="PS00141">
    <property type="entry name" value="ASP_PROTEASE"/>
    <property type="match status" value="1"/>
</dbReference>
<dbReference type="Pfam" id="PF19259">
    <property type="entry name" value="Ty3_capsid"/>
    <property type="match status" value="1"/>
</dbReference>
<dbReference type="GO" id="GO:0006508">
    <property type="term" value="P:proteolysis"/>
    <property type="evidence" value="ECO:0007669"/>
    <property type="project" value="InterPro"/>
</dbReference>
<dbReference type="Pfam" id="PF08284">
    <property type="entry name" value="RVP_2"/>
    <property type="match status" value="1"/>
</dbReference>
<evidence type="ECO:0000259" key="2">
    <source>
        <dbReference type="Pfam" id="PF19259"/>
    </source>
</evidence>
<dbReference type="PANTHER" id="PTHR15503">
    <property type="entry name" value="LDOC1 RELATED"/>
    <property type="match status" value="1"/>
</dbReference>
<organism evidence="3 4">
    <name type="scientific">Striga hermonthica</name>
    <name type="common">Purple witchweed</name>
    <name type="synonym">Buchnera hermonthica</name>
    <dbReference type="NCBI Taxonomy" id="68872"/>
    <lineage>
        <taxon>Eukaryota</taxon>
        <taxon>Viridiplantae</taxon>
        <taxon>Streptophyta</taxon>
        <taxon>Embryophyta</taxon>
        <taxon>Tracheophyta</taxon>
        <taxon>Spermatophyta</taxon>
        <taxon>Magnoliopsida</taxon>
        <taxon>eudicotyledons</taxon>
        <taxon>Gunneridae</taxon>
        <taxon>Pentapetalae</taxon>
        <taxon>asterids</taxon>
        <taxon>lamiids</taxon>
        <taxon>Lamiales</taxon>
        <taxon>Orobanchaceae</taxon>
        <taxon>Buchnereae</taxon>
        <taxon>Striga</taxon>
    </lineage>
</organism>
<feature type="domain" description="Ty3 transposon capsid-like protein" evidence="2">
    <location>
        <begin position="3"/>
        <end position="131"/>
    </location>
</feature>
<name>A0A9N7NPN6_STRHE</name>
<feature type="non-terminal residue" evidence="3">
    <location>
        <position position="363"/>
    </location>
</feature>
<dbReference type="Gene3D" id="2.40.70.10">
    <property type="entry name" value="Acid Proteases"/>
    <property type="match status" value="1"/>
</dbReference>
<dbReference type="Proteomes" id="UP001153555">
    <property type="component" value="Unassembled WGS sequence"/>
</dbReference>
<dbReference type="InterPro" id="IPR045358">
    <property type="entry name" value="Ty3_capsid"/>
</dbReference>
<dbReference type="SUPFAM" id="SSF50630">
    <property type="entry name" value="Acid proteases"/>
    <property type="match status" value="1"/>
</dbReference>
<dbReference type="InterPro" id="IPR021109">
    <property type="entry name" value="Peptidase_aspartic_dom_sf"/>
</dbReference>
<dbReference type="PANTHER" id="PTHR15503:SF40">
    <property type="match status" value="1"/>
</dbReference>
<dbReference type="EMBL" id="CACSLK010031729">
    <property type="protein sequence ID" value="CAA0840135.1"/>
    <property type="molecule type" value="Genomic_DNA"/>
</dbReference>
<feature type="non-terminal residue" evidence="3">
    <location>
        <position position="1"/>
    </location>
</feature>
<sequence length="363" mass="41603">KVNLASMHLEGKAAQWFQNLSKKCGDLSWAQFLEFISARFEELKESKIIGEFNKLRHLGSYGEYVEKLEELKACMLCLNKDFTEEYFIASFISGLSEELQSFINMFQPVTLQQTIDLGKKQLVTLEAITKKLRNTNKTYTNNYPSPRKNEFPYNQQPKNNQNPQKNQIRLLTPAEMAARRDKGLCYNCDEQYTYGHRCKHRLNYMVMTEEEEGNYLKKEEPPEEENLDTMEEIQMSLNSITGEVGLTTMRVCGGTGEHKLHILIDSGSTLSFIQASTAEKLQLPLKAVKPIAVRVANGQRMLSSHIVDGFKWKMQGHTFSYPLRVLDNEGCDMILGGDWLKSCTPVELDYEKMHVGVNVKGKR</sequence>
<reference evidence="3" key="1">
    <citation type="submission" date="2019-12" db="EMBL/GenBank/DDBJ databases">
        <authorList>
            <person name="Scholes J."/>
        </authorList>
    </citation>
    <scope>NUCLEOTIDE SEQUENCE</scope>
</reference>
<evidence type="ECO:0000256" key="1">
    <source>
        <dbReference type="SAM" id="MobiDB-lite"/>
    </source>
</evidence>
<dbReference type="InterPro" id="IPR001969">
    <property type="entry name" value="Aspartic_peptidase_AS"/>
</dbReference>
<keyword evidence="4" id="KW-1185">Reference proteome</keyword>
<feature type="compositionally biased region" description="Low complexity" evidence="1">
    <location>
        <begin position="154"/>
        <end position="167"/>
    </location>
</feature>
<evidence type="ECO:0000313" key="4">
    <source>
        <dbReference type="Proteomes" id="UP001153555"/>
    </source>
</evidence>
<dbReference type="InterPro" id="IPR032567">
    <property type="entry name" value="RTL1-rel"/>
</dbReference>
<feature type="region of interest" description="Disordered" evidence="1">
    <location>
        <begin position="136"/>
        <end position="167"/>
    </location>
</feature>
<comment type="caution">
    <text evidence="3">The sequence shown here is derived from an EMBL/GenBank/DDBJ whole genome shotgun (WGS) entry which is preliminary data.</text>
</comment>
<evidence type="ECO:0000313" key="3">
    <source>
        <dbReference type="EMBL" id="CAA0840135.1"/>
    </source>
</evidence>
<dbReference type="OrthoDB" id="913048at2759"/>